<dbReference type="AlphaFoldDB" id="A0A2A2F5Y5"/>
<comment type="caution">
    <text evidence="11">The sequence shown here is derived from an EMBL/GenBank/DDBJ whole genome shotgun (WGS) entry which is preliminary data.</text>
</comment>
<dbReference type="SUPFAM" id="SSF52096">
    <property type="entry name" value="ClpP/crotonase"/>
    <property type="match status" value="1"/>
</dbReference>
<accession>A0A2A2F5Y5</accession>
<dbReference type="InterPro" id="IPR029045">
    <property type="entry name" value="ClpP/crotonase-like_dom_sf"/>
</dbReference>
<reference evidence="11 12" key="1">
    <citation type="submission" date="2017-08" db="EMBL/GenBank/DDBJ databases">
        <title>Halovibrio sewagensis sp. nov., isolated from wastewater of high salinity.</title>
        <authorList>
            <person name="Dong X."/>
            <person name="Zhang G."/>
        </authorList>
    </citation>
    <scope>NUCLEOTIDE SEQUENCE [LARGE SCALE GENOMIC DNA]</scope>
    <source>
        <strain evidence="11 12">YL5-2</strain>
    </source>
</reference>
<feature type="region of interest" description="Disordered" evidence="5">
    <location>
        <begin position="136"/>
        <end position="191"/>
    </location>
</feature>
<dbReference type="InterPro" id="IPR052165">
    <property type="entry name" value="Membrane_assoc_protease"/>
</dbReference>
<protein>
    <submittedName>
        <fullName evidence="11">Serine protease</fullName>
    </submittedName>
</protein>
<dbReference type="EMBL" id="NSKD01000004">
    <property type="protein sequence ID" value="PAU80124.1"/>
    <property type="molecule type" value="Genomic_DNA"/>
</dbReference>
<feature type="domain" description="NfeD-like C-terminal" evidence="8">
    <location>
        <begin position="429"/>
        <end position="484"/>
    </location>
</feature>
<evidence type="ECO:0000313" key="11">
    <source>
        <dbReference type="EMBL" id="PAU80124.1"/>
    </source>
</evidence>
<keyword evidence="7" id="KW-0732">Signal</keyword>
<evidence type="ECO:0000256" key="7">
    <source>
        <dbReference type="SAM" id="SignalP"/>
    </source>
</evidence>
<evidence type="ECO:0000256" key="3">
    <source>
        <dbReference type="ARBA" id="ARBA00022989"/>
    </source>
</evidence>
<comment type="subcellular location">
    <subcellularLocation>
        <location evidence="1">Membrane</location>
        <topology evidence="1">Multi-pass membrane protein</topology>
    </subcellularLocation>
</comment>
<evidence type="ECO:0000256" key="4">
    <source>
        <dbReference type="ARBA" id="ARBA00023136"/>
    </source>
</evidence>
<dbReference type="Gene3D" id="2.40.50.140">
    <property type="entry name" value="Nucleic acid-binding proteins"/>
    <property type="match status" value="1"/>
</dbReference>
<feature type="domain" description="NfeD integral membrane" evidence="9">
    <location>
        <begin position="297"/>
        <end position="412"/>
    </location>
</feature>
<gene>
    <name evidence="11" type="ORF">CK501_10785</name>
</gene>
<feature type="transmembrane region" description="Helical" evidence="6">
    <location>
        <begin position="365"/>
        <end position="384"/>
    </location>
</feature>
<keyword evidence="12" id="KW-1185">Reference proteome</keyword>
<dbReference type="InterPro" id="IPR002810">
    <property type="entry name" value="NfeD-like_C"/>
</dbReference>
<keyword evidence="2 6" id="KW-0812">Transmembrane</keyword>
<evidence type="ECO:0000256" key="1">
    <source>
        <dbReference type="ARBA" id="ARBA00004141"/>
    </source>
</evidence>
<keyword evidence="3 6" id="KW-1133">Transmembrane helix</keyword>
<keyword evidence="11" id="KW-0378">Hydrolase</keyword>
<feature type="transmembrane region" description="Helical" evidence="6">
    <location>
        <begin position="288"/>
        <end position="310"/>
    </location>
</feature>
<dbReference type="Pfam" id="PF01957">
    <property type="entry name" value="NfeD"/>
    <property type="match status" value="1"/>
</dbReference>
<dbReference type="Gene3D" id="3.90.226.10">
    <property type="entry name" value="2-enoyl-CoA Hydratase, Chain A, domain 1"/>
    <property type="match status" value="1"/>
</dbReference>
<feature type="signal peptide" evidence="7">
    <location>
        <begin position="1"/>
        <end position="24"/>
    </location>
</feature>
<dbReference type="RefSeq" id="WP_095617744.1">
    <property type="nucleotide sequence ID" value="NZ_NSKD01000004.1"/>
</dbReference>
<feature type="domain" description="NfeD1b N-terminal" evidence="10">
    <location>
        <begin position="38"/>
        <end position="145"/>
    </location>
</feature>
<feature type="chain" id="PRO_5012629664" evidence="7">
    <location>
        <begin position="25"/>
        <end position="491"/>
    </location>
</feature>
<evidence type="ECO:0000259" key="10">
    <source>
        <dbReference type="Pfam" id="PF25145"/>
    </source>
</evidence>
<dbReference type="GO" id="GO:0006508">
    <property type="term" value="P:proteolysis"/>
    <property type="evidence" value="ECO:0007669"/>
    <property type="project" value="UniProtKB-KW"/>
</dbReference>
<organism evidence="11 12">
    <name type="scientific">Halovibrio salipaludis</name>
    <dbReference type="NCBI Taxonomy" id="2032626"/>
    <lineage>
        <taxon>Bacteria</taxon>
        <taxon>Pseudomonadati</taxon>
        <taxon>Pseudomonadota</taxon>
        <taxon>Gammaproteobacteria</taxon>
        <taxon>Oceanospirillales</taxon>
        <taxon>Halomonadaceae</taxon>
        <taxon>Halovibrio</taxon>
    </lineage>
</organism>
<dbReference type="Pfam" id="PF25145">
    <property type="entry name" value="NfeD1b_N"/>
    <property type="match status" value="1"/>
</dbReference>
<name>A0A2A2F5Y5_9GAMM</name>
<feature type="compositionally biased region" description="Gly residues" evidence="5">
    <location>
        <begin position="139"/>
        <end position="151"/>
    </location>
</feature>
<dbReference type="InterPro" id="IPR056738">
    <property type="entry name" value="NfeD1b_N"/>
</dbReference>
<evidence type="ECO:0000313" key="12">
    <source>
        <dbReference type="Proteomes" id="UP000218896"/>
    </source>
</evidence>
<dbReference type="PANTHER" id="PTHR33507:SF4">
    <property type="entry name" value="NODULATION COMPETITIVENESS PROTEIN NFED"/>
    <property type="match status" value="1"/>
</dbReference>
<feature type="transmembrane region" description="Helical" evidence="6">
    <location>
        <begin position="390"/>
        <end position="413"/>
    </location>
</feature>
<sequence>MQLFPRAVSLFLLFFGALLLTVQAQEDGASRSGSAADVRVMTIQEAIGPAVSDWFLRSLADAEAQGADLLVVELDTPGGLDKSMRDMIQGILSSEVPVATYVTPRGARAASAGTYLLYASHVAAMAPATNLGSATPVQMGGGGSQDEGGGSPFSLQTDDGAAEGDGEGGASEGASEEGADSSSGQDGDAGNASAMEKKVINDAVAYIRGLAELRGRNADWAEQAVREAVNLSSSAALEKNVIDVRADSLEDMLAQADGMEVDVDGVMQTLALADHRISRIQKDWRTEFLTVITDPSVAYILMLVGIYGLILEFYNPGMGVPGVVGAICLLVGLYALQMLPISYVGLALMLLGIGLMVVEAVSPSFGILGVGGAVAFVIGSVMLMDTDLPGYQIAMPVIAAFSVSTFLIMVLVLRMALQSTRKAVVSGSEGMEGTTAVAIRDFDGQGHGRVRVLGEIWQAHSADPVREGDVVVIQNVEGLKLTVRSEGQSND</sequence>
<evidence type="ECO:0000259" key="8">
    <source>
        <dbReference type="Pfam" id="PF01957"/>
    </source>
</evidence>
<dbReference type="GO" id="GO:0016020">
    <property type="term" value="C:membrane"/>
    <property type="evidence" value="ECO:0007669"/>
    <property type="project" value="UniProtKB-SubCell"/>
</dbReference>
<dbReference type="GO" id="GO:0008233">
    <property type="term" value="F:peptidase activity"/>
    <property type="evidence" value="ECO:0007669"/>
    <property type="project" value="UniProtKB-KW"/>
</dbReference>
<dbReference type="CDD" id="cd07020">
    <property type="entry name" value="Clp_protease_NfeD_1"/>
    <property type="match status" value="1"/>
</dbReference>
<keyword evidence="4 6" id="KW-0472">Membrane</keyword>
<keyword evidence="11" id="KW-0645">Protease</keyword>
<dbReference type="InterPro" id="IPR056739">
    <property type="entry name" value="NfeD_membrane"/>
</dbReference>
<dbReference type="InterPro" id="IPR012340">
    <property type="entry name" value="NA-bd_OB-fold"/>
</dbReference>
<dbReference type="Pfam" id="PF24961">
    <property type="entry name" value="NfeD_membrane"/>
    <property type="match status" value="1"/>
</dbReference>
<evidence type="ECO:0000259" key="9">
    <source>
        <dbReference type="Pfam" id="PF24961"/>
    </source>
</evidence>
<dbReference type="PANTHER" id="PTHR33507">
    <property type="entry name" value="INNER MEMBRANE PROTEIN YBBJ"/>
    <property type="match status" value="1"/>
</dbReference>
<evidence type="ECO:0000256" key="5">
    <source>
        <dbReference type="SAM" id="MobiDB-lite"/>
    </source>
</evidence>
<proteinExistence type="predicted"/>
<dbReference type="Proteomes" id="UP000218896">
    <property type="component" value="Unassembled WGS sequence"/>
</dbReference>
<evidence type="ECO:0000256" key="2">
    <source>
        <dbReference type="ARBA" id="ARBA00022692"/>
    </source>
</evidence>
<dbReference type="SUPFAM" id="SSF141322">
    <property type="entry name" value="NfeD domain-like"/>
    <property type="match status" value="1"/>
</dbReference>
<evidence type="ECO:0000256" key="6">
    <source>
        <dbReference type="SAM" id="Phobius"/>
    </source>
</evidence>
<feature type="transmembrane region" description="Helical" evidence="6">
    <location>
        <begin position="317"/>
        <end position="335"/>
    </location>
</feature>
<dbReference type="OrthoDB" id="5289056at2"/>
<feature type="compositionally biased region" description="Low complexity" evidence="5">
    <location>
        <begin position="180"/>
        <end position="191"/>
    </location>
</feature>
<feature type="transmembrane region" description="Helical" evidence="6">
    <location>
        <begin position="341"/>
        <end position="358"/>
    </location>
</feature>